<accession>A0A0H5QDJ0</accession>
<sequence length="254" mass="28120">MKKVLFFACALFAGMAVTSCSNEDDLTTVSVSDTQTDMEVLSRFIDVNEATNEYYINENKKTRALSYVSDSDWQALQNVSPVNLEKCKKDLQALNEQVAEAVSDPKVAYMVFSVNGKTIVKNLRNANFGFEKSEGTAVSSRTIPSTLMVYGGSEQTTTPFKDPSRTIRMTVEKDPFVTGYYFFQILSPNAKVNPDDNTTTPESVAFSGTGSLFNTSFTWTAYYDALENGQYNWEFKAKGSTPSSGTIATCRFSK</sequence>
<organism evidence="1">
    <name type="scientific">uncultured prokaryote</name>
    <dbReference type="NCBI Taxonomy" id="198431"/>
    <lineage>
        <taxon>unclassified sequences</taxon>
        <taxon>environmental samples</taxon>
    </lineage>
</organism>
<keyword evidence="1" id="KW-0614">Plasmid</keyword>
<dbReference type="AlphaFoldDB" id="A0A0H5QDJ0"/>
<evidence type="ECO:0000313" key="1">
    <source>
        <dbReference type="EMBL" id="CRY94192.1"/>
    </source>
</evidence>
<name>A0A0H5QDJ0_9ZZZZ</name>
<reference evidence="1" key="1">
    <citation type="submission" date="2015-06" db="EMBL/GenBank/DDBJ databases">
        <authorList>
            <person name="Joergensen T."/>
        </authorList>
    </citation>
    <scope>NUCLEOTIDE SEQUENCE</scope>
    <source>
        <plasmid evidence="1">pRGRH0208</plasmid>
    </source>
</reference>
<proteinExistence type="predicted"/>
<reference evidence="1" key="2">
    <citation type="submission" date="2015-07" db="EMBL/GenBank/DDBJ databases">
        <title>Plasmids, circular viruses and viroids from rat gut.</title>
        <authorList>
            <person name="Jorgensen T.J."/>
            <person name="Hansen M.A."/>
            <person name="Xu Z."/>
            <person name="Tabak M.A."/>
            <person name="Sorensen S.J."/>
            <person name="Hansen L.H."/>
        </authorList>
    </citation>
    <scope>NUCLEOTIDE SEQUENCE</scope>
    <source>
        <plasmid evidence="1">pRGRH0208</plasmid>
    </source>
</reference>
<dbReference type="EMBL" id="LN852888">
    <property type="protein sequence ID" value="CRY94192.1"/>
    <property type="molecule type" value="Genomic_DNA"/>
</dbReference>
<geneLocation type="plasmid" evidence="1">
    <name>pRGRH0208</name>
</geneLocation>
<protein>
    <submittedName>
        <fullName evidence="1">Uncharacterized protein</fullName>
    </submittedName>
</protein>
<dbReference type="PROSITE" id="PS51257">
    <property type="entry name" value="PROKAR_LIPOPROTEIN"/>
    <property type="match status" value="1"/>
</dbReference>